<evidence type="ECO:0000313" key="2">
    <source>
        <dbReference type="EMBL" id="KAL0571200.1"/>
    </source>
</evidence>
<protein>
    <submittedName>
        <fullName evidence="2">Uncharacterized protein</fullName>
    </submittedName>
</protein>
<evidence type="ECO:0000256" key="1">
    <source>
        <dbReference type="SAM" id="MobiDB-lite"/>
    </source>
</evidence>
<sequence>MSNTQGQNVETNSAEQASRNAAEAPAYITSEQITAIVEEAVSRRLESALEQVLAEKLTGLLEGNSIALRDQIDTPEAATQTDDANATNSAANTTASNDQTQPQPPAPTCAVGPGGNSTANSIMCCHCHLPVPLNSSDERWYAVWRARRIGWVKGADIISPLTLGVRGAGFKFCASEEAARAAFHTKQVMKATAVLADNEDVSFTLPIESGCLFP</sequence>
<evidence type="ECO:0000313" key="3">
    <source>
        <dbReference type="Proteomes" id="UP001465976"/>
    </source>
</evidence>
<feature type="region of interest" description="Disordered" evidence="1">
    <location>
        <begin position="75"/>
        <end position="113"/>
    </location>
</feature>
<keyword evidence="3" id="KW-1185">Reference proteome</keyword>
<gene>
    <name evidence="2" type="ORF">V5O48_010765</name>
</gene>
<dbReference type="EMBL" id="JBAHYK010000804">
    <property type="protein sequence ID" value="KAL0571200.1"/>
    <property type="molecule type" value="Genomic_DNA"/>
</dbReference>
<organism evidence="2 3">
    <name type="scientific">Marasmius crinis-equi</name>
    <dbReference type="NCBI Taxonomy" id="585013"/>
    <lineage>
        <taxon>Eukaryota</taxon>
        <taxon>Fungi</taxon>
        <taxon>Dikarya</taxon>
        <taxon>Basidiomycota</taxon>
        <taxon>Agaricomycotina</taxon>
        <taxon>Agaricomycetes</taxon>
        <taxon>Agaricomycetidae</taxon>
        <taxon>Agaricales</taxon>
        <taxon>Marasmiineae</taxon>
        <taxon>Marasmiaceae</taxon>
        <taxon>Marasmius</taxon>
    </lineage>
</organism>
<feature type="compositionally biased region" description="Low complexity" evidence="1">
    <location>
        <begin position="77"/>
        <end position="101"/>
    </location>
</feature>
<comment type="caution">
    <text evidence="2">The sequence shown here is derived from an EMBL/GenBank/DDBJ whole genome shotgun (WGS) entry which is preliminary data.</text>
</comment>
<feature type="compositionally biased region" description="Polar residues" evidence="1">
    <location>
        <begin position="1"/>
        <end position="19"/>
    </location>
</feature>
<proteinExistence type="predicted"/>
<name>A0ABR3F7I1_9AGAR</name>
<reference evidence="2 3" key="1">
    <citation type="submission" date="2024-02" db="EMBL/GenBank/DDBJ databases">
        <title>A draft genome for the cacao thread blight pathogen Marasmius crinis-equi.</title>
        <authorList>
            <person name="Cohen S.P."/>
            <person name="Baruah I.K."/>
            <person name="Amoako-Attah I."/>
            <person name="Bukari Y."/>
            <person name="Meinhardt L.W."/>
            <person name="Bailey B.A."/>
        </authorList>
    </citation>
    <scope>NUCLEOTIDE SEQUENCE [LARGE SCALE GENOMIC DNA]</scope>
    <source>
        <strain evidence="2 3">GH-76</strain>
    </source>
</reference>
<accession>A0ABR3F7I1</accession>
<dbReference type="Proteomes" id="UP001465976">
    <property type="component" value="Unassembled WGS sequence"/>
</dbReference>
<feature type="region of interest" description="Disordered" evidence="1">
    <location>
        <begin position="1"/>
        <end position="23"/>
    </location>
</feature>